<evidence type="ECO:0000256" key="1">
    <source>
        <dbReference type="SAM" id="Phobius"/>
    </source>
</evidence>
<keyword evidence="1" id="KW-0472">Membrane</keyword>
<feature type="transmembrane region" description="Helical" evidence="1">
    <location>
        <begin position="21"/>
        <end position="41"/>
    </location>
</feature>
<keyword evidence="1" id="KW-0812">Transmembrane</keyword>
<proteinExistence type="predicted"/>
<feature type="non-terminal residue" evidence="2">
    <location>
        <position position="171"/>
    </location>
</feature>
<feature type="transmembrane region" description="Helical" evidence="1">
    <location>
        <begin position="53"/>
        <end position="74"/>
    </location>
</feature>
<protein>
    <submittedName>
        <fullName evidence="2">Uncharacterized protein</fullName>
    </submittedName>
</protein>
<reference evidence="2" key="1">
    <citation type="journal article" date="2014" name="Front. Microbiol.">
        <title>High frequency of phylogenetically diverse reductive dehalogenase-homologous genes in deep subseafloor sedimentary metagenomes.</title>
        <authorList>
            <person name="Kawai M."/>
            <person name="Futagami T."/>
            <person name="Toyoda A."/>
            <person name="Takaki Y."/>
            <person name="Nishi S."/>
            <person name="Hori S."/>
            <person name="Arai W."/>
            <person name="Tsubouchi T."/>
            <person name="Morono Y."/>
            <person name="Uchiyama I."/>
            <person name="Ito T."/>
            <person name="Fujiyama A."/>
            <person name="Inagaki F."/>
            <person name="Takami H."/>
        </authorList>
    </citation>
    <scope>NUCLEOTIDE SEQUENCE</scope>
    <source>
        <strain evidence="2">Expedition CK06-06</strain>
    </source>
</reference>
<organism evidence="2">
    <name type="scientific">marine sediment metagenome</name>
    <dbReference type="NCBI Taxonomy" id="412755"/>
    <lineage>
        <taxon>unclassified sequences</taxon>
        <taxon>metagenomes</taxon>
        <taxon>ecological metagenomes</taxon>
    </lineage>
</organism>
<accession>X1GZY3</accession>
<gene>
    <name evidence="2" type="ORF">S03H2_12630</name>
</gene>
<dbReference type="EMBL" id="BARU01006419">
    <property type="protein sequence ID" value="GAH47174.1"/>
    <property type="molecule type" value="Genomic_DNA"/>
</dbReference>
<sequence length="171" mass="18867">MNAQAGFVRRIQRRHNAIRGAGAVGFLALAVVLWIVSYWIVKMLIVLPCFLWGHFPPAKVTTGIALAVLVLLAVEGARYGRKLFDIAAASRSFYFRSLTGTATENALSFVLHRPLGMAWLISQVLFSAPRSTAHAVKSVASLVFFREGQLAEAEQVFLDLARKRAWVPLSE</sequence>
<name>X1GZY3_9ZZZZ</name>
<comment type="caution">
    <text evidence="2">The sequence shown here is derived from an EMBL/GenBank/DDBJ whole genome shotgun (WGS) entry which is preliminary data.</text>
</comment>
<evidence type="ECO:0000313" key="2">
    <source>
        <dbReference type="EMBL" id="GAH47174.1"/>
    </source>
</evidence>
<keyword evidence="1" id="KW-1133">Transmembrane helix</keyword>
<dbReference type="AlphaFoldDB" id="X1GZY3"/>